<dbReference type="InterPro" id="IPR010359">
    <property type="entry name" value="IrrE_HExxH"/>
</dbReference>
<dbReference type="Pfam" id="PF06114">
    <property type="entry name" value="Peptidase_M78"/>
    <property type="match status" value="1"/>
</dbReference>
<dbReference type="PROSITE" id="PS50943">
    <property type="entry name" value="HTH_CROC1"/>
    <property type="match status" value="1"/>
</dbReference>
<dbReference type="PANTHER" id="PTHR43236:SF2">
    <property type="entry name" value="BLL0069 PROTEIN"/>
    <property type="match status" value="1"/>
</dbReference>
<sequence length="362" mass="40417">MVATTNRFQPDYAVPPGWVLAERLEVNDISQAEFARRCGRSPKLISEIIAGKAPVEAETALQFEKVLGVDAGIWLGLEKDYRLHQMRLAEAREAEASADWARGFPVNELVKRGVIRRASSAGEKVTELLTFFGVASIEAWTVRNETVVVAYRHSPSFESNSFALAAWLRLAELEAEEQALKNYDRTAFMEALKQVRQMTRTAMPKALVEARHLCSEAGVALVWVKQLPKARLSGAARWLSPRKPLIALSGRHGSDDQIWFSLFHEAAHILLHSKKGVYVDGETNGDSGDEAEANEWAADFLIPQPAWQRFLAADSYDSEDSVSNFAAEQEIAPGIVIGRLQHEGLLSWRSRLNRLKVKVRLE</sequence>
<dbReference type="GO" id="GO:0003677">
    <property type="term" value="F:DNA binding"/>
    <property type="evidence" value="ECO:0007669"/>
    <property type="project" value="InterPro"/>
</dbReference>
<organism evidence="3">
    <name type="scientific">Caldilineaceae bacterium SB0664_bin_27</name>
    <dbReference type="NCBI Taxonomy" id="2605260"/>
    <lineage>
        <taxon>Bacteria</taxon>
        <taxon>Bacillati</taxon>
        <taxon>Chloroflexota</taxon>
        <taxon>Caldilineae</taxon>
        <taxon>Caldilineales</taxon>
        <taxon>Caldilineaceae</taxon>
    </lineage>
</organism>
<dbReference type="PANTHER" id="PTHR43236">
    <property type="entry name" value="ANTITOXIN HIGA1"/>
    <property type="match status" value="1"/>
</dbReference>
<dbReference type="EMBL" id="VXRG01000141">
    <property type="protein sequence ID" value="MXY95201.1"/>
    <property type="molecule type" value="Genomic_DNA"/>
</dbReference>
<dbReference type="CDD" id="cd00093">
    <property type="entry name" value="HTH_XRE"/>
    <property type="match status" value="1"/>
</dbReference>
<dbReference type="SUPFAM" id="SSF47413">
    <property type="entry name" value="lambda repressor-like DNA-binding domains"/>
    <property type="match status" value="1"/>
</dbReference>
<evidence type="ECO:0000256" key="1">
    <source>
        <dbReference type="ARBA" id="ARBA00007227"/>
    </source>
</evidence>
<dbReference type="AlphaFoldDB" id="A0A6B0YXN4"/>
<protein>
    <submittedName>
        <fullName evidence="3">HigA family addiction module antidote protein</fullName>
    </submittedName>
</protein>
<evidence type="ECO:0000313" key="3">
    <source>
        <dbReference type="EMBL" id="MXY95201.1"/>
    </source>
</evidence>
<comment type="caution">
    <text evidence="3">The sequence shown here is derived from an EMBL/GenBank/DDBJ whole genome shotgun (WGS) entry which is preliminary data.</text>
</comment>
<reference evidence="3" key="1">
    <citation type="submission" date="2019-09" db="EMBL/GenBank/DDBJ databases">
        <title>Characterisation of the sponge microbiome using genome-centric metagenomics.</title>
        <authorList>
            <person name="Engelberts J.P."/>
            <person name="Robbins S.J."/>
            <person name="De Goeij J.M."/>
            <person name="Aranda M."/>
            <person name="Bell S.C."/>
            <person name="Webster N.S."/>
        </authorList>
    </citation>
    <scope>NUCLEOTIDE SEQUENCE</scope>
    <source>
        <strain evidence="3">SB0664_bin_27</strain>
    </source>
</reference>
<gene>
    <name evidence="3" type="ORF">F4Y42_17300</name>
</gene>
<dbReference type="InterPro" id="IPR010982">
    <property type="entry name" value="Lambda_DNA-bd_dom_sf"/>
</dbReference>
<dbReference type="InterPro" id="IPR052345">
    <property type="entry name" value="Rad_response_metalloprotease"/>
</dbReference>
<dbReference type="InterPro" id="IPR001387">
    <property type="entry name" value="Cro/C1-type_HTH"/>
</dbReference>
<dbReference type="InterPro" id="IPR013430">
    <property type="entry name" value="Toxin_antidote_HigA"/>
</dbReference>
<dbReference type="Pfam" id="PF01381">
    <property type="entry name" value="HTH_3"/>
    <property type="match status" value="1"/>
</dbReference>
<accession>A0A6B0YXN4</accession>
<comment type="similarity">
    <text evidence="1">Belongs to the short-chain fatty acyl-CoA assimilation regulator (ScfR) family.</text>
</comment>
<dbReference type="SMART" id="SM00530">
    <property type="entry name" value="HTH_XRE"/>
    <property type="match status" value="1"/>
</dbReference>
<dbReference type="Gene3D" id="1.10.10.2910">
    <property type="match status" value="1"/>
</dbReference>
<proteinExistence type="inferred from homology"/>
<name>A0A6B0YXN4_9CHLR</name>
<feature type="domain" description="HTH cro/C1-type" evidence="2">
    <location>
        <begin position="20"/>
        <end position="74"/>
    </location>
</feature>
<evidence type="ECO:0000259" key="2">
    <source>
        <dbReference type="PROSITE" id="PS50943"/>
    </source>
</evidence>
<dbReference type="Gene3D" id="1.10.260.40">
    <property type="entry name" value="lambda repressor-like DNA-binding domains"/>
    <property type="match status" value="1"/>
</dbReference>
<dbReference type="NCBIfam" id="TIGR02607">
    <property type="entry name" value="antidote_HigA"/>
    <property type="match status" value="1"/>
</dbReference>